<feature type="compositionally biased region" description="Basic and acidic residues" evidence="1">
    <location>
        <begin position="65"/>
        <end position="74"/>
    </location>
</feature>
<comment type="caution">
    <text evidence="2">The sequence shown here is derived from an EMBL/GenBank/DDBJ whole genome shotgun (WGS) entry which is preliminary data.</text>
</comment>
<sequence length="74" mass="8325">MEQEKQAVAEPVIPEQVESIDPAPTLEATTGASQSGREIGERNREYGQQLSDPNLSQGERQAIIQEKKEYNRNR</sequence>
<evidence type="ECO:0000256" key="1">
    <source>
        <dbReference type="SAM" id="MobiDB-lite"/>
    </source>
</evidence>
<gene>
    <name evidence="2" type="ORF">I6N95_02155</name>
</gene>
<accession>A0A940P7C7</accession>
<proteinExistence type="predicted"/>
<reference evidence="2" key="1">
    <citation type="submission" date="2020-12" db="EMBL/GenBank/DDBJ databases">
        <title>Vagococcus allomyrinae sp. nov. and Enterococcus lavae sp. nov., isolated from the larvae of Allomyrina dichotoma.</title>
        <authorList>
            <person name="Lee S.D."/>
        </authorList>
    </citation>
    <scope>NUCLEOTIDE SEQUENCE</scope>
    <source>
        <strain evidence="2">BWB3-3</strain>
    </source>
</reference>
<protein>
    <submittedName>
        <fullName evidence="2">Uncharacterized protein</fullName>
    </submittedName>
</protein>
<dbReference type="EMBL" id="JAEEGA010000001">
    <property type="protein sequence ID" value="MBP1039804.1"/>
    <property type="molecule type" value="Genomic_DNA"/>
</dbReference>
<feature type="compositionally biased region" description="Polar residues" evidence="1">
    <location>
        <begin position="27"/>
        <end position="36"/>
    </location>
</feature>
<evidence type="ECO:0000313" key="3">
    <source>
        <dbReference type="Proteomes" id="UP000674938"/>
    </source>
</evidence>
<dbReference type="Proteomes" id="UP000674938">
    <property type="component" value="Unassembled WGS sequence"/>
</dbReference>
<dbReference type="AlphaFoldDB" id="A0A940P7C7"/>
<feature type="compositionally biased region" description="Polar residues" evidence="1">
    <location>
        <begin position="46"/>
        <end position="59"/>
    </location>
</feature>
<keyword evidence="3" id="KW-1185">Reference proteome</keyword>
<feature type="region of interest" description="Disordered" evidence="1">
    <location>
        <begin position="1"/>
        <end position="74"/>
    </location>
</feature>
<evidence type="ECO:0000313" key="2">
    <source>
        <dbReference type="EMBL" id="MBP1039804.1"/>
    </source>
</evidence>
<organism evidence="2 3">
    <name type="scientific">Vagococcus allomyrinae</name>
    <dbReference type="NCBI Taxonomy" id="2794353"/>
    <lineage>
        <taxon>Bacteria</taxon>
        <taxon>Bacillati</taxon>
        <taxon>Bacillota</taxon>
        <taxon>Bacilli</taxon>
        <taxon>Lactobacillales</taxon>
        <taxon>Enterococcaceae</taxon>
        <taxon>Vagococcus</taxon>
    </lineage>
</organism>
<dbReference type="RefSeq" id="WP_209524690.1">
    <property type="nucleotide sequence ID" value="NZ_JAEEGA010000001.1"/>
</dbReference>
<name>A0A940P7C7_9ENTE</name>